<feature type="chain" id="PRO_5043560175" evidence="2">
    <location>
        <begin position="19"/>
        <end position="232"/>
    </location>
</feature>
<dbReference type="RefSeq" id="WP_052704348.1">
    <property type="nucleotide sequence ID" value="NZ_CP098827.1"/>
</dbReference>
<gene>
    <name evidence="3" type="ORF">NFG58_16700</name>
</gene>
<name>A0AAU7KFR2_9GAMM</name>
<evidence type="ECO:0000256" key="2">
    <source>
        <dbReference type="SAM" id="SignalP"/>
    </source>
</evidence>
<dbReference type="PANTHER" id="PTHR38013">
    <property type="entry name" value="GLYCOPROTEIN/POLYSACCHARIDE METABOLISM"/>
    <property type="match status" value="1"/>
</dbReference>
<dbReference type="AlphaFoldDB" id="A0AAU7KFR2"/>
<keyword evidence="2" id="KW-0732">Signal</keyword>
<feature type="region of interest" description="Disordered" evidence="1">
    <location>
        <begin position="156"/>
        <end position="232"/>
    </location>
</feature>
<reference evidence="3" key="1">
    <citation type="submission" date="2022-06" db="EMBL/GenBank/DDBJ databases">
        <title>A novel DMS-producing enzyme.</title>
        <authorList>
            <person name="Zhang Y."/>
        </authorList>
    </citation>
    <scope>NUCLEOTIDE SEQUENCE</scope>
    <source>
        <strain evidence="3">RT37</strain>
    </source>
</reference>
<sequence length="232" mass="23696">MKPTLLLIAALTSGLALAGCDEGQSTASTAQEGSNASQQSTTEQAQKMTLDGTLSFAEAGQSLPDNAEVTVLLNDVALADAPARTIAETTVTIERQAPTDFSLSYASDAVNPRHTHSLRGEIRNDEGQLVWTSTEATPVEVGADADQPPVSVVLRPVGADGNAQSDSMQKAQEALLSSGDEPTAAEKQAVEEADAVAEQAAGMQEPSQGAAAASGENADTGANTETSSSQPQ</sequence>
<dbReference type="PROSITE" id="PS51257">
    <property type="entry name" value="PROKAR_LIPOPROTEIN"/>
    <property type="match status" value="1"/>
</dbReference>
<dbReference type="InterPro" id="IPR039366">
    <property type="entry name" value="Pilotin"/>
</dbReference>
<evidence type="ECO:0000313" key="3">
    <source>
        <dbReference type="EMBL" id="XBO70244.1"/>
    </source>
</evidence>
<accession>A0AAU7KFR2</accession>
<dbReference type="PANTHER" id="PTHR38013:SF1">
    <property type="entry name" value="GLYCOPROTEIN_POLYSACCHARIDE METABOLISM"/>
    <property type="match status" value="1"/>
</dbReference>
<keyword evidence="3" id="KW-0449">Lipoprotein</keyword>
<proteinExistence type="predicted"/>
<evidence type="ECO:0000256" key="1">
    <source>
        <dbReference type="SAM" id="MobiDB-lite"/>
    </source>
</evidence>
<feature type="compositionally biased region" description="Polar residues" evidence="1">
    <location>
        <begin position="220"/>
        <end position="232"/>
    </location>
</feature>
<protein>
    <submittedName>
        <fullName evidence="3">YbaY family lipoprotein</fullName>
    </submittedName>
</protein>
<dbReference type="Pfam" id="PF09619">
    <property type="entry name" value="YscW"/>
    <property type="match status" value="1"/>
</dbReference>
<organism evidence="3">
    <name type="scientific">Halomonas sp. RT37</name>
    <dbReference type="NCBI Taxonomy" id="2950872"/>
    <lineage>
        <taxon>Bacteria</taxon>
        <taxon>Pseudomonadati</taxon>
        <taxon>Pseudomonadota</taxon>
        <taxon>Gammaproteobacteria</taxon>
        <taxon>Oceanospirillales</taxon>
        <taxon>Halomonadaceae</taxon>
        <taxon>Halomonas</taxon>
    </lineage>
</organism>
<dbReference type="InterPro" id="IPR053196">
    <property type="entry name" value="Lipoprotein_YbaY-like"/>
</dbReference>
<feature type="signal peptide" evidence="2">
    <location>
        <begin position="1"/>
        <end position="18"/>
    </location>
</feature>
<dbReference type="EMBL" id="CP098827">
    <property type="protein sequence ID" value="XBO70244.1"/>
    <property type="molecule type" value="Genomic_DNA"/>
</dbReference>